<feature type="domain" description="Lipocalin-like" evidence="1">
    <location>
        <begin position="41"/>
        <end position="131"/>
    </location>
</feature>
<evidence type="ECO:0000259" key="1">
    <source>
        <dbReference type="Pfam" id="PF13648"/>
    </source>
</evidence>
<dbReference type="PROSITE" id="PS51257">
    <property type="entry name" value="PROKAR_LIPOPROTEIN"/>
    <property type="match status" value="1"/>
</dbReference>
<dbReference type="EMBL" id="VORT01000019">
    <property type="protein sequence ID" value="TXD71426.1"/>
    <property type="molecule type" value="Genomic_DNA"/>
</dbReference>
<dbReference type="Proteomes" id="UP000321497">
    <property type="component" value="Unassembled WGS sequence"/>
</dbReference>
<gene>
    <name evidence="2" type="ORF">ESU54_16990</name>
</gene>
<evidence type="ECO:0000313" key="2">
    <source>
        <dbReference type="EMBL" id="TXD71426.1"/>
    </source>
</evidence>
<organism evidence="2 3">
    <name type="scientific">Aequorivita antarctica</name>
    <dbReference type="NCBI Taxonomy" id="153266"/>
    <lineage>
        <taxon>Bacteria</taxon>
        <taxon>Pseudomonadati</taxon>
        <taxon>Bacteroidota</taxon>
        <taxon>Flavobacteriia</taxon>
        <taxon>Flavobacteriales</taxon>
        <taxon>Flavobacteriaceae</taxon>
        <taxon>Aequorivita</taxon>
    </lineage>
</organism>
<evidence type="ECO:0000313" key="3">
    <source>
        <dbReference type="Proteomes" id="UP000321497"/>
    </source>
</evidence>
<dbReference type="Pfam" id="PF13648">
    <property type="entry name" value="Lipocalin_4"/>
    <property type="match status" value="1"/>
</dbReference>
<reference evidence="2 3" key="1">
    <citation type="submission" date="2019-08" db="EMBL/GenBank/DDBJ databases">
        <title>Genome of Aequorivita antarctica SW49 (type strain).</title>
        <authorList>
            <person name="Bowman J.P."/>
        </authorList>
    </citation>
    <scope>NUCLEOTIDE SEQUENCE [LARGE SCALE GENOMIC DNA]</scope>
    <source>
        <strain evidence="2 3">SW49</strain>
    </source>
</reference>
<name>A0A5C6YVN8_9FLAO</name>
<proteinExistence type="predicted"/>
<dbReference type="InterPro" id="IPR024311">
    <property type="entry name" value="Lipocalin-like"/>
</dbReference>
<protein>
    <submittedName>
        <fullName evidence="2">Lipocalin family protein</fullName>
    </submittedName>
</protein>
<keyword evidence="3" id="KW-1185">Reference proteome</keyword>
<accession>A0A5C6YVN8</accession>
<comment type="caution">
    <text evidence="2">The sequence shown here is derived from an EMBL/GenBank/DDBJ whole genome shotgun (WGS) entry which is preliminary data.</text>
</comment>
<sequence length="168" mass="19286">MACKGANKIIKQMNYKLTILIIALFFASCEKPNPETQKQNLSGYWEIKTVKMPDGEKKDFNINTVVDYIEIKGDSGTRTKVSPKFDGTYTSNGVSENFTLKIEDDSLRMYYKTPFDEWKETVIKAKDSSLTVINRDNKIYTYSKFKKFDLGKLIKPKISCLFSSLNLT</sequence>
<dbReference type="AlphaFoldDB" id="A0A5C6YVN8"/>